<comment type="caution">
    <text evidence="1">The sequence shown here is derived from an EMBL/GenBank/DDBJ whole genome shotgun (WGS) entry which is preliminary data.</text>
</comment>
<accession>A0ABD0K679</accession>
<dbReference type="EMBL" id="JACVVK020000246">
    <property type="protein sequence ID" value="KAK7482363.1"/>
    <property type="molecule type" value="Genomic_DNA"/>
</dbReference>
<proteinExistence type="predicted"/>
<gene>
    <name evidence="1" type="ORF">BaRGS_00026382</name>
</gene>
<reference evidence="1 2" key="1">
    <citation type="journal article" date="2023" name="Sci. Data">
        <title>Genome assembly of the Korean intertidal mud-creeper Batillaria attramentaria.</title>
        <authorList>
            <person name="Patra A.K."/>
            <person name="Ho P.T."/>
            <person name="Jun S."/>
            <person name="Lee S.J."/>
            <person name="Kim Y."/>
            <person name="Won Y.J."/>
        </authorList>
    </citation>
    <scope>NUCLEOTIDE SEQUENCE [LARGE SCALE GENOMIC DNA]</scope>
    <source>
        <strain evidence="1">Wonlab-2016</strain>
    </source>
</reference>
<organism evidence="1 2">
    <name type="scientific">Batillaria attramentaria</name>
    <dbReference type="NCBI Taxonomy" id="370345"/>
    <lineage>
        <taxon>Eukaryota</taxon>
        <taxon>Metazoa</taxon>
        <taxon>Spiralia</taxon>
        <taxon>Lophotrochozoa</taxon>
        <taxon>Mollusca</taxon>
        <taxon>Gastropoda</taxon>
        <taxon>Caenogastropoda</taxon>
        <taxon>Sorbeoconcha</taxon>
        <taxon>Cerithioidea</taxon>
        <taxon>Batillariidae</taxon>
        <taxon>Batillaria</taxon>
    </lineage>
</organism>
<keyword evidence="2" id="KW-1185">Reference proteome</keyword>
<dbReference type="Proteomes" id="UP001519460">
    <property type="component" value="Unassembled WGS sequence"/>
</dbReference>
<protein>
    <submittedName>
        <fullName evidence="1">Uncharacterized protein</fullName>
    </submittedName>
</protein>
<name>A0ABD0K679_9CAEN</name>
<evidence type="ECO:0000313" key="2">
    <source>
        <dbReference type="Proteomes" id="UP001519460"/>
    </source>
</evidence>
<evidence type="ECO:0000313" key="1">
    <source>
        <dbReference type="EMBL" id="KAK7482363.1"/>
    </source>
</evidence>
<dbReference type="AlphaFoldDB" id="A0ABD0K679"/>
<sequence>MIQEKTKIIDSAIDHAVEPLSPEGRQWYEDKFKAATDKENEENRQYIQQVQAQAEKCRCSPDRRQHHHKKPRH</sequence>